<dbReference type="AlphaFoldDB" id="A0A2Z3GJF7"/>
<dbReference type="EMBL" id="CP029145">
    <property type="protein sequence ID" value="AWM32122.1"/>
    <property type="molecule type" value="Genomic_DNA"/>
</dbReference>
<evidence type="ECO:0000256" key="1">
    <source>
        <dbReference type="SAM" id="Coils"/>
    </source>
</evidence>
<accession>A0A2Z3GJF7</accession>
<dbReference type="Pfam" id="PF13250">
    <property type="entry name" value="SNIPE"/>
    <property type="match status" value="1"/>
</dbReference>
<evidence type="ECO:0000313" key="4">
    <source>
        <dbReference type="Proteomes" id="UP000245999"/>
    </source>
</evidence>
<gene>
    <name evidence="3" type="ORF">DDQ68_04520</name>
</gene>
<dbReference type="InterPro" id="IPR025280">
    <property type="entry name" value="SNIPE"/>
</dbReference>
<name>A0A2Z3GJF7_9BACT</name>
<dbReference type="OrthoDB" id="9811665at2"/>
<reference evidence="4" key="1">
    <citation type="submission" date="2018-04" db="EMBL/GenBank/DDBJ databases">
        <title>Complete genome of Antarctic heterotrophic bacterium Hymenobacter nivis.</title>
        <authorList>
            <person name="Terashima M."/>
        </authorList>
    </citation>
    <scope>NUCLEOTIDE SEQUENCE [LARGE SCALE GENOMIC DNA]</scope>
    <source>
        <strain evidence="4">NBRC 111535</strain>
    </source>
</reference>
<proteinExistence type="predicted"/>
<dbReference type="Proteomes" id="UP000245999">
    <property type="component" value="Chromosome"/>
</dbReference>
<protein>
    <submittedName>
        <fullName evidence="3">DUF4041 domain-containing protein</fullName>
    </submittedName>
</protein>
<keyword evidence="1" id="KW-0175">Coiled coil</keyword>
<feature type="domain" description="Bacteriophage T5 Orf172 DNA-binding" evidence="2">
    <location>
        <begin position="435"/>
        <end position="518"/>
    </location>
</feature>
<dbReference type="KEGG" id="hnv:DDQ68_04520"/>
<evidence type="ECO:0000259" key="2">
    <source>
        <dbReference type="SMART" id="SM00974"/>
    </source>
</evidence>
<feature type="coiled-coil region" evidence="1">
    <location>
        <begin position="330"/>
        <end position="418"/>
    </location>
</feature>
<dbReference type="InterPro" id="IPR018306">
    <property type="entry name" value="Phage_T5_Orf172_DNA-bd"/>
</dbReference>
<keyword evidence="4" id="KW-1185">Reference proteome</keyword>
<dbReference type="Pfam" id="PF13455">
    <property type="entry name" value="MUG113"/>
    <property type="match status" value="1"/>
</dbReference>
<organism evidence="3 4">
    <name type="scientific">Hymenobacter nivis</name>
    <dbReference type="NCBI Taxonomy" id="1850093"/>
    <lineage>
        <taxon>Bacteria</taxon>
        <taxon>Pseudomonadati</taxon>
        <taxon>Bacteroidota</taxon>
        <taxon>Cytophagia</taxon>
        <taxon>Cytophagales</taxon>
        <taxon>Hymenobacteraceae</taxon>
        <taxon>Hymenobacter</taxon>
    </lineage>
</organism>
<evidence type="ECO:0000313" key="3">
    <source>
        <dbReference type="EMBL" id="AWM32122.1"/>
    </source>
</evidence>
<dbReference type="SMART" id="SM00974">
    <property type="entry name" value="T5orf172"/>
    <property type="match status" value="1"/>
</dbReference>
<sequence length="574" mass="64237">MVAVLLILLLVLLAVLVTQHRKATKKEAALAQSLATAEEQHQAGAVREVQLREELAQLSAYRVIPDANQYAQQIRATADVETQAQLARAQREADTVRTAADTEARTVLTRAHQEAGELRATATQELASTRAEGKQMQEQAGMKARVLQTQADNLLLNASREAARIVATANQRAEEIAGEALAAARNATGLEKIIQALKNTVNGYGDQYLVPSYTLLDELAADFGHTEAGEELKKARERTRLMVRARTAAKCGYVEAVRSTSAENFVTDAFNGKVDTILTSVKHDNVGTLTQQIKDAYALVNNLGKPFKDAHIAPEYLAARLEELRWATVAHELKLREREEQRQIREQIREEEKARREFEKAQRDAAKQEETIQKTIDRVQQQAAKASEAQREAFEAQLRELEGKLRAAQEKNQRALSMAQQTKSGHVYVISNIGSFGEHVYKIGMTRRLEPLDRVRELGDASVPFAFDVHALLFSDDAPALERDLHRHFLRCQLNKANPRKEFFRVDLAQIRAEIERLGIATQWTLAAEAREYRESLAIEQALANNTLDQAEWEKFQLENAPSEAEVAAEEQEA</sequence>